<comment type="caution">
    <text evidence="2">The sequence shown here is derived from an EMBL/GenBank/DDBJ whole genome shotgun (WGS) entry which is preliminary data.</text>
</comment>
<feature type="compositionally biased region" description="Low complexity" evidence="1">
    <location>
        <begin position="63"/>
        <end position="72"/>
    </location>
</feature>
<proteinExistence type="predicted"/>
<feature type="compositionally biased region" description="Basic and acidic residues" evidence="1">
    <location>
        <begin position="294"/>
        <end position="313"/>
    </location>
</feature>
<organism evidence="2 3">
    <name type="scientific">Seiridium unicorne</name>
    <dbReference type="NCBI Taxonomy" id="138068"/>
    <lineage>
        <taxon>Eukaryota</taxon>
        <taxon>Fungi</taxon>
        <taxon>Dikarya</taxon>
        <taxon>Ascomycota</taxon>
        <taxon>Pezizomycotina</taxon>
        <taxon>Sordariomycetes</taxon>
        <taxon>Xylariomycetidae</taxon>
        <taxon>Amphisphaeriales</taxon>
        <taxon>Sporocadaceae</taxon>
        <taxon>Seiridium</taxon>
    </lineage>
</organism>
<feature type="region of interest" description="Disordered" evidence="1">
    <location>
        <begin position="1"/>
        <end position="95"/>
    </location>
</feature>
<dbReference type="Proteomes" id="UP001408356">
    <property type="component" value="Unassembled WGS sequence"/>
</dbReference>
<gene>
    <name evidence="2" type="ORF">SUNI508_02701</name>
</gene>
<feature type="compositionally biased region" description="Basic and acidic residues" evidence="1">
    <location>
        <begin position="41"/>
        <end position="62"/>
    </location>
</feature>
<evidence type="ECO:0000313" key="2">
    <source>
        <dbReference type="EMBL" id="KAK9426260.1"/>
    </source>
</evidence>
<protein>
    <submittedName>
        <fullName evidence="2">Uncharacterized protein</fullName>
    </submittedName>
</protein>
<sequence>MSTKPVSRYARLNSEEPRRPSSIPRRSNAVRYASPSGTRPSRYERGDPRPRASGRDSSKSRSDSITQSSRNSPGIRIPRPRAPLEVPNRGPNTEDVANSQAAHLVAMYMEKASVERLHRGDGAWSSLDIDWTALHIMIKSRPGIHRYTVEEGLDIVRQVFISEPTDNHENVFHDLREFLESPNCKDMSAAEVEAALIFTRRIVEHFRPYEYRKRSNRDGKTGIRPAETFDEMGVASSEDTESRGRTSRRGSFTRAAESVKESFLEGIRRLSRTRMAGSGDSSLRPASRNVRRPGSRDARPGSRDRRRGSRDSRSSFLVAAVNRTLY</sequence>
<keyword evidence="3" id="KW-1185">Reference proteome</keyword>
<reference evidence="2 3" key="1">
    <citation type="journal article" date="2024" name="J. Plant Pathol.">
        <title>Sequence and assembly of the genome of Seiridium unicorne, isolate CBS 538.82, causal agent of cypress canker disease.</title>
        <authorList>
            <person name="Scali E."/>
            <person name="Rocca G.D."/>
            <person name="Danti R."/>
            <person name="Garbelotto M."/>
            <person name="Barberini S."/>
            <person name="Baroncelli R."/>
            <person name="Emiliani G."/>
        </authorList>
    </citation>
    <scope>NUCLEOTIDE SEQUENCE [LARGE SCALE GENOMIC DNA]</scope>
    <source>
        <strain evidence="2 3">BM-138-508</strain>
    </source>
</reference>
<accession>A0ABR2VH55</accession>
<name>A0ABR2VH55_9PEZI</name>
<evidence type="ECO:0000256" key="1">
    <source>
        <dbReference type="SAM" id="MobiDB-lite"/>
    </source>
</evidence>
<dbReference type="EMBL" id="JARVKF010000002">
    <property type="protein sequence ID" value="KAK9426260.1"/>
    <property type="molecule type" value="Genomic_DNA"/>
</dbReference>
<feature type="region of interest" description="Disordered" evidence="1">
    <location>
        <begin position="215"/>
        <end position="255"/>
    </location>
</feature>
<evidence type="ECO:0000313" key="3">
    <source>
        <dbReference type="Proteomes" id="UP001408356"/>
    </source>
</evidence>
<feature type="region of interest" description="Disordered" evidence="1">
    <location>
        <begin position="270"/>
        <end position="315"/>
    </location>
</feature>